<comment type="caution">
    <text evidence="1">The sequence shown here is derived from an EMBL/GenBank/DDBJ whole genome shotgun (WGS) entry which is preliminary data.</text>
</comment>
<accession>D1PNV1</accession>
<protein>
    <submittedName>
        <fullName evidence="1">Uncharacterized protein</fullName>
    </submittedName>
</protein>
<evidence type="ECO:0000313" key="1">
    <source>
        <dbReference type="EMBL" id="EFB76236.1"/>
    </source>
</evidence>
<gene>
    <name evidence="1" type="ORF">SUBVAR_06022</name>
</gene>
<proteinExistence type="predicted"/>
<dbReference type="HOGENOM" id="CLU_2848197_0_0_9"/>
<dbReference type="EMBL" id="ACBY02000023">
    <property type="protein sequence ID" value="EFB76236.1"/>
    <property type="molecule type" value="Genomic_DNA"/>
</dbReference>
<evidence type="ECO:0000313" key="2">
    <source>
        <dbReference type="Proteomes" id="UP000003438"/>
    </source>
</evidence>
<organism evidence="1 2">
    <name type="scientific">Subdoligranulum variabile DSM 15176</name>
    <dbReference type="NCBI Taxonomy" id="411471"/>
    <lineage>
        <taxon>Bacteria</taxon>
        <taxon>Bacillati</taxon>
        <taxon>Bacillota</taxon>
        <taxon>Clostridia</taxon>
        <taxon>Eubacteriales</taxon>
        <taxon>Oscillospiraceae</taxon>
        <taxon>Subdoligranulum</taxon>
    </lineage>
</organism>
<dbReference type="Proteomes" id="UP000003438">
    <property type="component" value="Unassembled WGS sequence"/>
</dbReference>
<reference evidence="1" key="1">
    <citation type="submission" date="2009-12" db="EMBL/GenBank/DDBJ databases">
        <authorList>
            <person name="Weinstock G."/>
            <person name="Sodergren E."/>
            <person name="Clifton S."/>
            <person name="Fulton L."/>
            <person name="Fulton B."/>
            <person name="Courtney L."/>
            <person name="Fronick C."/>
            <person name="Harrison M."/>
            <person name="Strong C."/>
            <person name="Farmer C."/>
            <person name="Delahaunty K."/>
            <person name="Markovic C."/>
            <person name="Hall O."/>
            <person name="Minx P."/>
            <person name="Tomlinson C."/>
            <person name="Mitreva M."/>
            <person name="Nelson J."/>
            <person name="Hou S."/>
            <person name="Wollam A."/>
            <person name="Pepin K.H."/>
            <person name="Johnson M."/>
            <person name="Bhonagiri V."/>
            <person name="Nash W.E."/>
            <person name="Warren W."/>
            <person name="Chinwalla A."/>
            <person name="Mardis E.R."/>
            <person name="Wilson R.K."/>
        </authorList>
    </citation>
    <scope>NUCLEOTIDE SEQUENCE [LARGE SCALE GENOMIC DNA]</scope>
    <source>
        <strain evidence="1">DSM 15176</strain>
    </source>
</reference>
<keyword evidence="2" id="KW-1185">Reference proteome</keyword>
<dbReference type="STRING" id="411471.SUBVAR_06022"/>
<dbReference type="AlphaFoldDB" id="D1PNV1"/>
<name>D1PNV1_9FIRM</name>
<sequence length="65" mass="7345">MQTHDFSCESLLIMLSLITTLSGVGIDHWQQDCKKKCSAARQGIFYCEGEVLFLWLLVIKGFGSF</sequence>